<feature type="signal peptide" evidence="2">
    <location>
        <begin position="1"/>
        <end position="24"/>
    </location>
</feature>
<feature type="compositionally biased region" description="Basic and acidic residues" evidence="1">
    <location>
        <begin position="820"/>
        <end position="829"/>
    </location>
</feature>
<evidence type="ECO:0000256" key="1">
    <source>
        <dbReference type="SAM" id="MobiDB-lite"/>
    </source>
</evidence>
<dbReference type="OrthoDB" id="76265at2759"/>
<dbReference type="AlphaFoldDB" id="S9UC28"/>
<feature type="compositionally biased region" description="Low complexity" evidence="1">
    <location>
        <begin position="77"/>
        <end position="92"/>
    </location>
</feature>
<dbReference type="Pfam" id="PF11397">
    <property type="entry name" value="GlcNAc"/>
    <property type="match status" value="2"/>
</dbReference>
<protein>
    <submittedName>
        <fullName evidence="3">UDP-GlcNAc:polypeptide alpha-N-acetylglucosaminyltransferase</fullName>
    </submittedName>
</protein>
<dbReference type="PANTHER" id="PTHR34496:SF11">
    <property type="entry name" value="GLYCOSYLTRANSFERASE (GLCNAC)"/>
    <property type="match status" value="1"/>
</dbReference>
<feature type="region of interest" description="Disordered" evidence="1">
    <location>
        <begin position="820"/>
        <end position="844"/>
    </location>
</feature>
<gene>
    <name evidence="3" type="ORF">STCU_06221</name>
</gene>
<dbReference type="GO" id="GO:0016757">
    <property type="term" value="F:glycosyltransferase activity"/>
    <property type="evidence" value="ECO:0007669"/>
    <property type="project" value="UniProtKB-KW"/>
</dbReference>
<dbReference type="PANTHER" id="PTHR34496">
    <property type="entry name" value="GLCNAC TRANSFERASE-RELATED"/>
    <property type="match status" value="1"/>
</dbReference>
<keyword evidence="4" id="KW-1185">Reference proteome</keyword>
<evidence type="ECO:0000313" key="4">
    <source>
        <dbReference type="Proteomes" id="UP000015354"/>
    </source>
</evidence>
<dbReference type="Proteomes" id="UP000015354">
    <property type="component" value="Unassembled WGS sequence"/>
</dbReference>
<dbReference type="InterPro" id="IPR021067">
    <property type="entry name" value="Glycosyltransferase"/>
</dbReference>
<evidence type="ECO:0000313" key="3">
    <source>
        <dbReference type="EMBL" id="EPY26299.1"/>
    </source>
</evidence>
<proteinExistence type="predicted"/>
<name>S9UC28_9TRYP</name>
<keyword evidence="2" id="KW-0732">Signal</keyword>
<feature type="compositionally biased region" description="Low complexity" evidence="1">
    <location>
        <begin position="34"/>
        <end position="43"/>
    </location>
</feature>
<feature type="chain" id="PRO_5004558334" evidence="2">
    <location>
        <begin position="25"/>
        <end position="844"/>
    </location>
</feature>
<reference evidence="3 4" key="1">
    <citation type="journal article" date="2013" name="PLoS ONE">
        <title>Predicting the Proteins of Angomonas deanei, Strigomonas culicis and Their Respective Endosymbionts Reveals New Aspects of the Trypanosomatidae Family.</title>
        <authorList>
            <person name="Motta M.C."/>
            <person name="Martins A.C."/>
            <person name="de Souza S.S."/>
            <person name="Catta-Preta C.M."/>
            <person name="Silva R."/>
            <person name="Klein C.C."/>
            <person name="de Almeida L.G."/>
            <person name="de Lima Cunha O."/>
            <person name="Ciapina L.P."/>
            <person name="Brocchi M."/>
            <person name="Colabardini A.C."/>
            <person name="de Araujo Lima B."/>
            <person name="Machado C.R."/>
            <person name="de Almeida Soares C.M."/>
            <person name="Probst C.M."/>
            <person name="de Menezes C.B."/>
            <person name="Thompson C.E."/>
            <person name="Bartholomeu D.C."/>
            <person name="Gradia D.F."/>
            <person name="Pavoni D.P."/>
            <person name="Grisard E.C."/>
            <person name="Fantinatti-Garboggini F."/>
            <person name="Marchini F.K."/>
            <person name="Rodrigues-Luiz G.F."/>
            <person name="Wagner G."/>
            <person name="Goldman G.H."/>
            <person name="Fietto J.L."/>
            <person name="Elias M.C."/>
            <person name="Goldman M.H."/>
            <person name="Sagot M.F."/>
            <person name="Pereira M."/>
            <person name="Stoco P.H."/>
            <person name="de Mendonca-Neto R.P."/>
            <person name="Teixeira S.M."/>
            <person name="Maciel T.E."/>
            <person name="de Oliveira Mendes T.A."/>
            <person name="Urmenyi T.P."/>
            <person name="de Souza W."/>
            <person name="Schenkman S."/>
            <person name="de Vasconcelos A.T."/>
        </authorList>
    </citation>
    <scope>NUCLEOTIDE SEQUENCE [LARGE SCALE GENOMIC DNA]</scope>
</reference>
<feature type="region of interest" description="Disordered" evidence="1">
    <location>
        <begin position="29"/>
        <end position="107"/>
    </location>
</feature>
<comment type="caution">
    <text evidence="3">The sequence shown here is derived from an EMBL/GenBank/DDBJ whole genome shotgun (WGS) entry which is preliminary data.</text>
</comment>
<keyword evidence="3" id="KW-0808">Transferase</keyword>
<accession>S9UC28</accession>
<feature type="region of interest" description="Disordered" evidence="1">
    <location>
        <begin position="158"/>
        <end position="183"/>
    </location>
</feature>
<evidence type="ECO:0000256" key="2">
    <source>
        <dbReference type="SAM" id="SignalP"/>
    </source>
</evidence>
<dbReference type="EMBL" id="ATMH01006221">
    <property type="protein sequence ID" value="EPY26299.1"/>
    <property type="molecule type" value="Genomic_DNA"/>
</dbReference>
<sequence>MVVIGTGVFVFLNLSLSMWSTALNRTPHDAAKRSTTSNSLPPSTTLPPPSELPEETDSPESTDPPPTKRTLPRTAERAAGPAGEAAVPANPVRYPAPPRGPDDDPEARVWYDAYTSVLHVRLPAYTPSGHNEGTEVEMRFPLIHVRDRTRRTVAVERAYAAGERRSSPSAASPRSTNSEEGDDAFVLPLTVLDAAVRADAETLRGTTAANRGSPYKRWQRKLSVRDAFEIPSWASAGEQNTLDHASIFISLAAYRDRECAATAYDLLTRSASPHRLYFGISDERDEADEKGDLSCLAGILHGDYRPEHSMSSEMWSDWRLAEDKKTEAGAARKQRDEKAYAEQLRRFNAASKQLSPKQVAHVQRMLYGASLPHQAMPLFTASFTWESLLEQHNAYYEKAQQRYAAAAATGAATPPPVLYNFSILKTGAVLSLPVVRPRPGVSSAPSATDRTNVVPRQTFFLDDHYDTDRIFCVGGEVELARDRYLLDQDVRLRYAAGARDDGPVPRLRRGRGGSQERALEPLAGCRVTARTAEKRAARGPTYGRYVTSLFYFNQDFYMMIDSHSRFAPHFDRKFIVNTFQVAHRGVLSHYPNGYVPSAPAGEFDKTDVMRMCTAQVLSNGMPKLGARWRPFETAPIPEAFAAAGFLFGDAQYVLDVPFDPLLPYLFDGEEIMYSARLWTNGWNILCPSSGLVFHYYGRATDHRDWRDNHNAKQLRGASERRVLYLLQRYHPWAQTMEQYAAGVSKAQKGGKVTQPPPAYESPATRRIVTDAMAEKVPYYTAFKKYFGIGDARSLEDYWEFTELTDKHITKRDNEHRWMGGEGLCARKVEDDDVDSNDDDDDDND</sequence>
<feature type="compositionally biased region" description="Acidic residues" evidence="1">
    <location>
        <begin position="830"/>
        <end position="844"/>
    </location>
</feature>
<organism evidence="3 4">
    <name type="scientific">Strigomonas culicis</name>
    <dbReference type="NCBI Taxonomy" id="28005"/>
    <lineage>
        <taxon>Eukaryota</taxon>
        <taxon>Discoba</taxon>
        <taxon>Euglenozoa</taxon>
        <taxon>Kinetoplastea</taxon>
        <taxon>Metakinetoplastina</taxon>
        <taxon>Trypanosomatida</taxon>
        <taxon>Trypanosomatidae</taxon>
        <taxon>Strigomonadinae</taxon>
        <taxon>Strigomonas</taxon>
    </lineage>
</organism>
<keyword evidence="3" id="KW-0328">Glycosyltransferase</keyword>